<evidence type="ECO:0000256" key="6">
    <source>
        <dbReference type="ARBA" id="ARBA00023186"/>
    </source>
</evidence>
<dbReference type="GO" id="GO:0006364">
    <property type="term" value="P:rRNA processing"/>
    <property type="evidence" value="ECO:0007669"/>
    <property type="project" value="UniProtKB-KW"/>
</dbReference>
<evidence type="ECO:0000256" key="7">
    <source>
        <dbReference type="ARBA" id="ARBA00023274"/>
    </source>
</evidence>
<organism evidence="12 13">
    <name type="scientific">Potamilus streckersoni</name>
    <dbReference type="NCBI Taxonomy" id="2493646"/>
    <lineage>
        <taxon>Eukaryota</taxon>
        <taxon>Metazoa</taxon>
        <taxon>Spiralia</taxon>
        <taxon>Lophotrochozoa</taxon>
        <taxon>Mollusca</taxon>
        <taxon>Bivalvia</taxon>
        <taxon>Autobranchia</taxon>
        <taxon>Heteroconchia</taxon>
        <taxon>Palaeoheterodonta</taxon>
        <taxon>Unionida</taxon>
        <taxon>Unionoidea</taxon>
        <taxon>Unionidae</taxon>
        <taxon>Ambleminae</taxon>
        <taxon>Lampsilini</taxon>
        <taxon>Potamilus</taxon>
    </lineage>
</organism>
<dbReference type="InterPro" id="IPR011033">
    <property type="entry name" value="PRC_barrel-like_sf"/>
</dbReference>
<gene>
    <name evidence="12" type="ORF">CHS0354_018371</name>
</gene>
<dbReference type="Gene3D" id="2.30.30.240">
    <property type="entry name" value="PRC-barrel domain"/>
    <property type="match status" value="1"/>
</dbReference>
<dbReference type="InterPro" id="IPR011961">
    <property type="entry name" value="RimM"/>
</dbReference>
<accession>A0AAE0TA99</accession>
<dbReference type="HAMAP" id="MF_00385">
    <property type="entry name" value="Ribosomal_bS16"/>
    <property type="match status" value="1"/>
</dbReference>
<dbReference type="GO" id="GO:0005840">
    <property type="term" value="C:ribosome"/>
    <property type="evidence" value="ECO:0007669"/>
    <property type="project" value="UniProtKB-KW"/>
</dbReference>
<name>A0AAE0TA99_9BIVA</name>
<keyword evidence="2" id="KW-0963">Cytoplasm</keyword>
<comment type="similarity">
    <text evidence="1">Belongs to the bacterial ribosomal protein bS16 family.</text>
</comment>
<reference evidence="12" key="1">
    <citation type="journal article" date="2021" name="Genome Biol. Evol.">
        <title>A High-Quality Reference Genome for a Parasitic Bivalve with Doubly Uniparental Inheritance (Bivalvia: Unionida).</title>
        <authorList>
            <person name="Smith C.H."/>
        </authorList>
    </citation>
    <scope>NUCLEOTIDE SEQUENCE</scope>
    <source>
        <strain evidence="12">CHS0354</strain>
    </source>
</reference>
<reference evidence="12" key="3">
    <citation type="submission" date="2023-05" db="EMBL/GenBank/DDBJ databases">
        <authorList>
            <person name="Smith C.H."/>
        </authorList>
    </citation>
    <scope>NUCLEOTIDE SEQUENCE</scope>
    <source>
        <strain evidence="12">CHS0354</strain>
        <tissue evidence="12">Mantle</tissue>
    </source>
</reference>
<feature type="domain" description="PRC-barrel" evidence="11">
    <location>
        <begin position="174"/>
        <end position="245"/>
    </location>
</feature>
<sequence>MVKIRFSRQGKKKHPFYAIVVTDIRKPRDSGYIDKLGTYNPFSKELKVDESMLKDRLSKGAILTESVAKALKKTGIQDSYTRFAVIIGAHGIKGELKAVPRTDTPAHYRSVRRVFVKEPDKDAVGYDTEQVRYLDHSDTFIVRLKNLEDRTAAEKLKGADLLIEDADLPQKAADEVYIHDLMGCRVIGTDGNNYGTVFNYFENGVYGTVEAEKDGEVVIIPLAGDTVKAYRTDAKEILIDPPAGLIELNRTENQ</sequence>
<evidence type="ECO:0000256" key="1">
    <source>
        <dbReference type="ARBA" id="ARBA00006668"/>
    </source>
</evidence>
<evidence type="ECO:0000256" key="8">
    <source>
        <dbReference type="ARBA" id="ARBA00035263"/>
    </source>
</evidence>
<dbReference type="GO" id="GO:0043022">
    <property type="term" value="F:ribosome binding"/>
    <property type="evidence" value="ECO:0007669"/>
    <property type="project" value="InterPro"/>
</dbReference>
<dbReference type="Pfam" id="PF05239">
    <property type="entry name" value="PRC"/>
    <property type="match status" value="1"/>
</dbReference>
<evidence type="ECO:0000259" key="11">
    <source>
        <dbReference type="Pfam" id="PF05239"/>
    </source>
</evidence>
<evidence type="ECO:0000256" key="2">
    <source>
        <dbReference type="ARBA" id="ARBA00022490"/>
    </source>
</evidence>
<dbReference type="GO" id="GO:0006412">
    <property type="term" value="P:translation"/>
    <property type="evidence" value="ECO:0007669"/>
    <property type="project" value="InterPro"/>
</dbReference>
<dbReference type="Proteomes" id="UP001195483">
    <property type="component" value="Unassembled WGS sequence"/>
</dbReference>
<keyword evidence="4" id="KW-0698">rRNA processing</keyword>
<dbReference type="PANTHER" id="PTHR33692:SF1">
    <property type="entry name" value="RIBOSOME MATURATION FACTOR RIMM"/>
    <property type="match status" value="1"/>
</dbReference>
<dbReference type="AlphaFoldDB" id="A0AAE0TA99"/>
<dbReference type="Gene3D" id="2.40.30.60">
    <property type="entry name" value="RimM"/>
    <property type="match status" value="1"/>
</dbReference>
<dbReference type="GO" id="GO:1990904">
    <property type="term" value="C:ribonucleoprotein complex"/>
    <property type="evidence" value="ECO:0007669"/>
    <property type="project" value="UniProtKB-KW"/>
</dbReference>
<evidence type="ECO:0000256" key="5">
    <source>
        <dbReference type="ARBA" id="ARBA00022980"/>
    </source>
</evidence>
<dbReference type="InterPro" id="IPR027275">
    <property type="entry name" value="PRC-brl_dom"/>
</dbReference>
<dbReference type="EMBL" id="JAEAOA010001141">
    <property type="protein sequence ID" value="KAK3606777.1"/>
    <property type="molecule type" value="Genomic_DNA"/>
</dbReference>
<dbReference type="SUPFAM" id="SSF54565">
    <property type="entry name" value="Ribosomal protein S16"/>
    <property type="match status" value="1"/>
</dbReference>
<dbReference type="NCBIfam" id="TIGR00002">
    <property type="entry name" value="S16"/>
    <property type="match status" value="1"/>
</dbReference>
<protein>
    <recommendedName>
        <fullName evidence="8">Small ribosomal subunit protein bS16m</fullName>
    </recommendedName>
    <alternativeName>
        <fullName evidence="9">28S ribosomal protein S16, mitochondrial</fullName>
    </alternativeName>
</protein>
<keyword evidence="6" id="KW-0143">Chaperone</keyword>
<dbReference type="InterPro" id="IPR002676">
    <property type="entry name" value="RimM_N"/>
</dbReference>
<keyword evidence="3" id="KW-0690">Ribosome biogenesis</keyword>
<keyword evidence="5" id="KW-0689">Ribosomal protein</keyword>
<dbReference type="GO" id="GO:0003735">
    <property type="term" value="F:structural constituent of ribosome"/>
    <property type="evidence" value="ECO:0007669"/>
    <property type="project" value="InterPro"/>
</dbReference>
<dbReference type="Gene3D" id="3.30.1320.10">
    <property type="match status" value="1"/>
</dbReference>
<evidence type="ECO:0000256" key="9">
    <source>
        <dbReference type="ARBA" id="ARBA00035438"/>
    </source>
</evidence>
<dbReference type="InterPro" id="IPR023803">
    <property type="entry name" value="Ribosomal_bS16_dom_sf"/>
</dbReference>
<dbReference type="NCBIfam" id="TIGR02273">
    <property type="entry name" value="16S_RimM"/>
    <property type="match status" value="1"/>
</dbReference>
<keyword evidence="13" id="KW-1185">Reference proteome</keyword>
<dbReference type="Pfam" id="PF01782">
    <property type="entry name" value="RimM"/>
    <property type="match status" value="1"/>
</dbReference>
<feature type="domain" description="RimM N-terminal" evidence="10">
    <location>
        <begin position="84"/>
        <end position="166"/>
    </location>
</feature>
<dbReference type="SUPFAM" id="SSF50447">
    <property type="entry name" value="Translation proteins"/>
    <property type="match status" value="1"/>
</dbReference>
<dbReference type="PANTHER" id="PTHR33692">
    <property type="entry name" value="RIBOSOME MATURATION FACTOR RIMM"/>
    <property type="match status" value="1"/>
</dbReference>
<comment type="caution">
    <text evidence="12">The sequence shown here is derived from an EMBL/GenBank/DDBJ whole genome shotgun (WGS) entry which is preliminary data.</text>
</comment>
<reference evidence="12" key="2">
    <citation type="journal article" date="2021" name="Genome Biol. Evol.">
        <title>Developing a high-quality reference genome for a parasitic bivalve with doubly uniparental inheritance (Bivalvia: Unionida).</title>
        <authorList>
            <person name="Smith C.H."/>
        </authorList>
    </citation>
    <scope>NUCLEOTIDE SEQUENCE</scope>
    <source>
        <strain evidence="12">CHS0354</strain>
        <tissue evidence="12">Mantle</tissue>
    </source>
</reference>
<evidence type="ECO:0000313" key="13">
    <source>
        <dbReference type="Proteomes" id="UP001195483"/>
    </source>
</evidence>
<dbReference type="InterPro" id="IPR000307">
    <property type="entry name" value="Ribosomal_bS16"/>
</dbReference>
<dbReference type="SUPFAM" id="SSF50346">
    <property type="entry name" value="PRC-barrel domain"/>
    <property type="match status" value="1"/>
</dbReference>
<dbReference type="HAMAP" id="MF_00014">
    <property type="entry name" value="Ribosome_mat_RimM"/>
    <property type="match status" value="1"/>
</dbReference>
<keyword evidence="7" id="KW-0687">Ribonucleoprotein</keyword>
<evidence type="ECO:0000256" key="3">
    <source>
        <dbReference type="ARBA" id="ARBA00022517"/>
    </source>
</evidence>
<dbReference type="InterPro" id="IPR009000">
    <property type="entry name" value="Transl_B-barrel_sf"/>
</dbReference>
<evidence type="ECO:0000313" key="12">
    <source>
        <dbReference type="EMBL" id="KAK3606777.1"/>
    </source>
</evidence>
<evidence type="ECO:0000256" key="4">
    <source>
        <dbReference type="ARBA" id="ARBA00022552"/>
    </source>
</evidence>
<evidence type="ECO:0000259" key="10">
    <source>
        <dbReference type="Pfam" id="PF01782"/>
    </source>
</evidence>
<dbReference type="InterPro" id="IPR036976">
    <property type="entry name" value="RimM_N_sf"/>
</dbReference>
<dbReference type="GO" id="GO:0005737">
    <property type="term" value="C:cytoplasm"/>
    <property type="evidence" value="ECO:0007669"/>
    <property type="project" value="UniProtKB-ARBA"/>
</dbReference>
<dbReference type="Pfam" id="PF00886">
    <property type="entry name" value="Ribosomal_S16"/>
    <property type="match status" value="1"/>
</dbReference>
<proteinExistence type="inferred from homology"/>